<evidence type="ECO:0000256" key="7">
    <source>
        <dbReference type="ARBA" id="ARBA00022884"/>
    </source>
</evidence>
<feature type="compositionally biased region" description="Basic and acidic residues" evidence="11">
    <location>
        <begin position="365"/>
        <end position="378"/>
    </location>
</feature>
<evidence type="ECO:0000313" key="13">
    <source>
        <dbReference type="EMBL" id="KPP77841.1"/>
    </source>
</evidence>
<feature type="compositionally biased region" description="Low complexity" evidence="11">
    <location>
        <begin position="17"/>
        <end position="27"/>
    </location>
</feature>
<keyword evidence="6" id="KW-0963">Cytoplasm</keyword>
<comment type="caution">
    <text evidence="13">The sequence shown here is derived from an EMBL/GenBank/DDBJ whole genome shotgun (WGS) entry which is preliminary data.</text>
</comment>
<dbReference type="InterPro" id="IPR038092">
    <property type="entry name" value="PHAX_RNA-binding_sf"/>
</dbReference>
<dbReference type="PANTHER" id="PTHR13135:SF0">
    <property type="entry name" value="PHOSPHORYLATED ADAPTER RNA EXPORT PROTEIN"/>
    <property type="match status" value="1"/>
</dbReference>
<dbReference type="Gene3D" id="1.10.10.1440">
    <property type="entry name" value="PHAX RNA-binding domain"/>
    <property type="match status" value="1"/>
</dbReference>
<name>A0A0N8K2I6_SCLFO</name>
<evidence type="ECO:0000313" key="14">
    <source>
        <dbReference type="Proteomes" id="UP000034805"/>
    </source>
</evidence>
<dbReference type="STRING" id="113540.ENSSFOP00015013271"/>
<dbReference type="InterPro" id="IPR039047">
    <property type="entry name" value="PHAX"/>
</dbReference>
<dbReference type="GO" id="GO:0015031">
    <property type="term" value="P:protein transport"/>
    <property type="evidence" value="ECO:0007669"/>
    <property type="project" value="UniProtKB-KW"/>
</dbReference>
<evidence type="ECO:0000256" key="2">
    <source>
        <dbReference type="ARBA" id="ARBA00004496"/>
    </source>
</evidence>
<keyword evidence="8" id="KW-0653">Protein transport</keyword>
<gene>
    <name evidence="13" type="ORF">Z043_102708</name>
</gene>
<dbReference type="PANTHER" id="PTHR13135">
    <property type="entry name" value="CYTOSOLIC RESINIFERATOXIN BINDING PROTEIN RBP-26"/>
    <property type="match status" value="1"/>
</dbReference>
<evidence type="ECO:0000259" key="12">
    <source>
        <dbReference type="Pfam" id="PF10258"/>
    </source>
</evidence>
<dbReference type="FunFam" id="1.10.10.1440:FF:000001">
    <property type="entry name" value="phosphorylated adapter RNA export protein-like"/>
    <property type="match status" value="1"/>
</dbReference>
<evidence type="ECO:0000256" key="9">
    <source>
        <dbReference type="ARBA" id="ARBA00023242"/>
    </source>
</evidence>
<dbReference type="GO" id="GO:0003723">
    <property type="term" value="F:RNA binding"/>
    <property type="evidence" value="ECO:0007669"/>
    <property type="project" value="UniProtKB-KW"/>
</dbReference>
<feature type="region of interest" description="Disordered" evidence="11">
    <location>
        <begin position="1"/>
        <end position="108"/>
    </location>
</feature>
<proteinExistence type="inferred from homology"/>
<dbReference type="GO" id="GO:0006408">
    <property type="term" value="P:snRNA export from nucleus"/>
    <property type="evidence" value="ECO:0007669"/>
    <property type="project" value="InterPro"/>
</dbReference>
<evidence type="ECO:0000256" key="6">
    <source>
        <dbReference type="ARBA" id="ARBA00022490"/>
    </source>
</evidence>
<evidence type="ECO:0000256" key="8">
    <source>
        <dbReference type="ARBA" id="ARBA00022927"/>
    </source>
</evidence>
<keyword evidence="5" id="KW-0813">Transport</keyword>
<keyword evidence="9" id="KW-0539">Nucleus</keyword>
<dbReference type="Proteomes" id="UP000034805">
    <property type="component" value="Unassembled WGS sequence"/>
</dbReference>
<dbReference type="AlphaFoldDB" id="A0A0N8K2I6"/>
<evidence type="ECO:0000256" key="5">
    <source>
        <dbReference type="ARBA" id="ARBA00022448"/>
    </source>
</evidence>
<comment type="subcellular location">
    <subcellularLocation>
        <location evidence="2">Cytoplasm</location>
    </subcellularLocation>
    <subcellularLocation>
        <location evidence="1">Nucleus</location>
    </subcellularLocation>
</comment>
<reference evidence="13 14" key="1">
    <citation type="submission" date="2015-08" db="EMBL/GenBank/DDBJ databases">
        <title>The genome of the Asian arowana (Scleropages formosus).</title>
        <authorList>
            <person name="Tan M.H."/>
            <person name="Gan H.M."/>
            <person name="Croft L.J."/>
            <person name="Austin C.M."/>
        </authorList>
    </citation>
    <scope>NUCLEOTIDE SEQUENCE [LARGE SCALE GENOMIC DNA]</scope>
    <source>
        <strain evidence="13">Aro1</strain>
    </source>
</reference>
<evidence type="ECO:0000256" key="10">
    <source>
        <dbReference type="ARBA" id="ARBA00030834"/>
    </source>
</evidence>
<keyword evidence="7" id="KW-0694">RNA-binding</keyword>
<sequence>MAASGADKMDDLEEGEISGSDSESEMGTAAAERMQTPTAPAFASQSSQRRPLPETAPSVTTYRSSAGADASDSDSDSDEEAALWRRKRQKCSHAAPPALPPTVPAGGMTRKVNNIWGAVVQEQSQEAVAAELGILGMEGDLSMSSRQSETYNYLLARKMMEKEQQESGGGEADILDSQLEEYMQQGKEKENGTGHLKRKRPLKERLGPKAVMDFKGRYEITEDDPEDKVIDEIAHRLMEPKMDLIERVVKTVGKKKAIELLSETTTIEQNGGLFTVDGSRRRTPGGVFLNLLKNTPSISSEQIKEIFYEENQKDYNNRKAAKKRRRQEVCRKMKQAINTLNLQDHDDVSRETFASDTNEALESLEELREEQPEPEPKPEPALGTEDTPVVYSSSDLEVF</sequence>
<evidence type="ECO:0000256" key="1">
    <source>
        <dbReference type="ARBA" id="ARBA00004123"/>
    </source>
</evidence>
<feature type="domain" description="Phosphorylated adapter RNA export protein RNA-binding" evidence="12">
    <location>
        <begin position="230"/>
        <end position="312"/>
    </location>
</feature>
<dbReference type="GO" id="GO:0005737">
    <property type="term" value="C:cytoplasm"/>
    <property type="evidence" value="ECO:0007669"/>
    <property type="project" value="UniProtKB-SubCell"/>
</dbReference>
<protein>
    <recommendedName>
        <fullName evidence="4">Phosphorylated adapter RNA export protein</fullName>
    </recommendedName>
    <alternativeName>
        <fullName evidence="10">RNA U small nuclear RNA export adapter protein</fullName>
    </alternativeName>
</protein>
<comment type="similarity">
    <text evidence="3">Belongs to the PHAX family.</text>
</comment>
<feature type="compositionally biased region" description="Acidic residues" evidence="11">
    <location>
        <begin position="71"/>
        <end position="81"/>
    </location>
</feature>
<evidence type="ECO:0000256" key="3">
    <source>
        <dbReference type="ARBA" id="ARBA00006094"/>
    </source>
</evidence>
<evidence type="ECO:0000256" key="4">
    <source>
        <dbReference type="ARBA" id="ARBA00016856"/>
    </source>
</evidence>
<dbReference type="Pfam" id="PF10258">
    <property type="entry name" value="PHAX_RNA-bd"/>
    <property type="match status" value="1"/>
</dbReference>
<dbReference type="EMBL" id="JARO02000651">
    <property type="protein sequence ID" value="KPP77841.1"/>
    <property type="molecule type" value="Genomic_DNA"/>
</dbReference>
<feature type="compositionally biased region" description="Polar residues" evidence="11">
    <location>
        <begin position="35"/>
        <end position="49"/>
    </location>
</feature>
<organism evidence="13 14">
    <name type="scientific">Scleropages formosus</name>
    <name type="common">Asian bonytongue</name>
    <name type="synonym">Osteoglossum formosum</name>
    <dbReference type="NCBI Taxonomy" id="113540"/>
    <lineage>
        <taxon>Eukaryota</taxon>
        <taxon>Metazoa</taxon>
        <taxon>Chordata</taxon>
        <taxon>Craniata</taxon>
        <taxon>Vertebrata</taxon>
        <taxon>Euteleostomi</taxon>
        <taxon>Actinopterygii</taxon>
        <taxon>Neopterygii</taxon>
        <taxon>Teleostei</taxon>
        <taxon>Osteoglossocephala</taxon>
        <taxon>Osteoglossomorpha</taxon>
        <taxon>Osteoglossiformes</taxon>
        <taxon>Osteoglossidae</taxon>
        <taxon>Scleropages</taxon>
    </lineage>
</organism>
<feature type="region of interest" description="Disordered" evidence="11">
    <location>
        <begin position="355"/>
        <end position="399"/>
    </location>
</feature>
<feature type="compositionally biased region" description="Polar residues" evidence="11">
    <location>
        <begin position="390"/>
        <end position="399"/>
    </location>
</feature>
<evidence type="ECO:0000256" key="11">
    <source>
        <dbReference type="SAM" id="MobiDB-lite"/>
    </source>
</evidence>
<dbReference type="InterPro" id="IPR019385">
    <property type="entry name" value="PHAX_RNA-binding_domain"/>
</dbReference>
<accession>A0A0N8K2I6</accession>
<dbReference type="GO" id="GO:0005634">
    <property type="term" value="C:nucleus"/>
    <property type="evidence" value="ECO:0007669"/>
    <property type="project" value="UniProtKB-SubCell"/>
</dbReference>